<dbReference type="OrthoDB" id="269227at2759"/>
<comment type="cofactor">
    <cofactor evidence="1">
        <name>FAD</name>
        <dbReference type="ChEBI" id="CHEBI:57692"/>
    </cofactor>
</comment>
<dbReference type="GO" id="GO:0016614">
    <property type="term" value="F:oxidoreductase activity, acting on CH-OH group of donors"/>
    <property type="evidence" value="ECO:0007669"/>
    <property type="project" value="InterPro"/>
</dbReference>
<keyword evidence="5" id="KW-1185">Reference proteome</keyword>
<dbReference type="AlphaFoldDB" id="A0A8H5LPB2"/>
<evidence type="ECO:0000259" key="3">
    <source>
        <dbReference type="Pfam" id="PF05199"/>
    </source>
</evidence>
<evidence type="ECO:0000313" key="4">
    <source>
        <dbReference type="EMBL" id="KAF5364494.1"/>
    </source>
</evidence>
<dbReference type="Proteomes" id="UP000518752">
    <property type="component" value="Unassembled WGS sequence"/>
</dbReference>
<evidence type="ECO:0000313" key="5">
    <source>
        <dbReference type="Proteomes" id="UP000518752"/>
    </source>
</evidence>
<sequence>MAARTWDGFVLAPPTNATTDDELDVYINQNAATENHPVGTAAMSSKRADYGVLDPDLTVKGLTGLRVVDASIFVRASLDFLGF</sequence>
<dbReference type="InterPro" id="IPR036188">
    <property type="entry name" value="FAD/NAD-bd_sf"/>
</dbReference>
<dbReference type="PANTHER" id="PTHR11552">
    <property type="entry name" value="GLUCOSE-METHANOL-CHOLINE GMC OXIDOREDUCTASE"/>
    <property type="match status" value="1"/>
</dbReference>
<evidence type="ECO:0000256" key="1">
    <source>
        <dbReference type="ARBA" id="ARBA00001974"/>
    </source>
</evidence>
<dbReference type="Gene3D" id="3.30.560.10">
    <property type="entry name" value="Glucose Oxidase, domain 3"/>
    <property type="match status" value="1"/>
</dbReference>
<accession>A0A8H5LPB2</accession>
<reference evidence="4 5" key="1">
    <citation type="journal article" date="2020" name="ISME J.">
        <title>Uncovering the hidden diversity of litter-decomposition mechanisms in mushroom-forming fungi.</title>
        <authorList>
            <person name="Floudas D."/>
            <person name="Bentzer J."/>
            <person name="Ahren D."/>
            <person name="Johansson T."/>
            <person name="Persson P."/>
            <person name="Tunlid A."/>
        </authorList>
    </citation>
    <scope>NUCLEOTIDE SEQUENCE [LARGE SCALE GENOMIC DNA]</scope>
    <source>
        <strain evidence="4 5">CBS 406.79</strain>
    </source>
</reference>
<evidence type="ECO:0000256" key="2">
    <source>
        <dbReference type="ARBA" id="ARBA00010790"/>
    </source>
</evidence>
<feature type="domain" description="Glucose-methanol-choline oxidoreductase C-terminal" evidence="3">
    <location>
        <begin position="14"/>
        <end position="75"/>
    </location>
</feature>
<dbReference type="Gene3D" id="3.50.50.60">
    <property type="entry name" value="FAD/NAD(P)-binding domain"/>
    <property type="match status" value="1"/>
</dbReference>
<gene>
    <name evidence="4" type="ORF">D9757_011969</name>
</gene>
<comment type="caution">
    <text evidence="4">The sequence shown here is derived from an EMBL/GenBank/DDBJ whole genome shotgun (WGS) entry which is preliminary data.</text>
</comment>
<proteinExistence type="inferred from homology"/>
<dbReference type="InterPro" id="IPR012132">
    <property type="entry name" value="GMC_OxRdtase"/>
</dbReference>
<dbReference type="SUPFAM" id="SSF51905">
    <property type="entry name" value="FAD/NAD(P)-binding domain"/>
    <property type="match status" value="1"/>
</dbReference>
<name>A0A8H5LPB2_9AGAR</name>
<dbReference type="Pfam" id="PF05199">
    <property type="entry name" value="GMC_oxred_C"/>
    <property type="match status" value="1"/>
</dbReference>
<comment type="similarity">
    <text evidence="2">Belongs to the GMC oxidoreductase family.</text>
</comment>
<dbReference type="PANTHER" id="PTHR11552:SF147">
    <property type="entry name" value="CHOLINE DEHYDROGENASE, MITOCHONDRIAL"/>
    <property type="match status" value="1"/>
</dbReference>
<dbReference type="InterPro" id="IPR007867">
    <property type="entry name" value="GMC_OxRtase_C"/>
</dbReference>
<dbReference type="EMBL" id="JAACJN010000186">
    <property type="protein sequence ID" value="KAF5364494.1"/>
    <property type="molecule type" value="Genomic_DNA"/>
</dbReference>
<organism evidence="4 5">
    <name type="scientific">Collybiopsis confluens</name>
    <dbReference type="NCBI Taxonomy" id="2823264"/>
    <lineage>
        <taxon>Eukaryota</taxon>
        <taxon>Fungi</taxon>
        <taxon>Dikarya</taxon>
        <taxon>Basidiomycota</taxon>
        <taxon>Agaricomycotina</taxon>
        <taxon>Agaricomycetes</taxon>
        <taxon>Agaricomycetidae</taxon>
        <taxon>Agaricales</taxon>
        <taxon>Marasmiineae</taxon>
        <taxon>Omphalotaceae</taxon>
        <taxon>Collybiopsis</taxon>
    </lineage>
</organism>
<protein>
    <recommendedName>
        <fullName evidence="3">Glucose-methanol-choline oxidoreductase C-terminal domain-containing protein</fullName>
    </recommendedName>
</protein>
<dbReference type="GO" id="GO:0050660">
    <property type="term" value="F:flavin adenine dinucleotide binding"/>
    <property type="evidence" value="ECO:0007669"/>
    <property type="project" value="InterPro"/>
</dbReference>